<feature type="transmembrane region" description="Helical" evidence="1">
    <location>
        <begin position="141"/>
        <end position="163"/>
    </location>
</feature>
<dbReference type="PANTHER" id="PTHR39299:SF1">
    <property type="entry name" value="TRANSMEMBRANE PROTEIN"/>
    <property type="match status" value="1"/>
</dbReference>
<evidence type="ECO:0000259" key="2">
    <source>
        <dbReference type="Pfam" id="PF25044"/>
    </source>
</evidence>
<dbReference type="InterPro" id="IPR056691">
    <property type="entry name" value="DUF7789"/>
</dbReference>
<dbReference type="InParanoid" id="A0A1X7TLK7"/>
<feature type="transmembrane region" description="Helical" evidence="1">
    <location>
        <begin position="183"/>
        <end position="207"/>
    </location>
</feature>
<proteinExistence type="predicted"/>
<dbReference type="OrthoDB" id="2448307at2759"/>
<name>A0A1X7TLK7_AMPQE</name>
<organism evidence="3">
    <name type="scientific">Amphimedon queenslandica</name>
    <name type="common">Sponge</name>
    <dbReference type="NCBI Taxonomy" id="400682"/>
    <lineage>
        <taxon>Eukaryota</taxon>
        <taxon>Metazoa</taxon>
        <taxon>Porifera</taxon>
        <taxon>Demospongiae</taxon>
        <taxon>Heteroscleromorpha</taxon>
        <taxon>Haplosclerida</taxon>
        <taxon>Niphatidae</taxon>
        <taxon>Amphimedon</taxon>
    </lineage>
</organism>
<dbReference type="EnsemblMetazoa" id="Aqu2.1.15705_001">
    <property type="protein sequence ID" value="Aqu2.1.15705_001"/>
    <property type="gene ID" value="Aqu2.1.15705"/>
</dbReference>
<accession>A0A1X7TLK7</accession>
<feature type="transmembrane region" description="Helical" evidence="1">
    <location>
        <begin position="228"/>
        <end position="251"/>
    </location>
</feature>
<evidence type="ECO:0000313" key="3">
    <source>
        <dbReference type="EnsemblMetazoa" id="Aqu2.1.15705_001"/>
    </source>
</evidence>
<keyword evidence="1" id="KW-0812">Transmembrane</keyword>
<evidence type="ECO:0000256" key="1">
    <source>
        <dbReference type="SAM" id="Phobius"/>
    </source>
</evidence>
<feature type="domain" description="DUF7789" evidence="2">
    <location>
        <begin position="110"/>
        <end position="201"/>
    </location>
</feature>
<dbReference type="AlphaFoldDB" id="A0A1X7TLK7"/>
<sequence length="286" mass="32854">MDRDSLLLSESNEPRETRKEGYNAIPAVTDYKQPTLLGNVRNFKRFTWVEWVFIFIGLLAFLFSLGITIERFVHFEKNFNESAEAYQTICHPYNSTTNCIEECQDWTCISDFSFAVILIINLSFCLFYGADGLLRERAYEFLGVFVAVILVLLYVTINFIYHMVNIAQDNEEQFSHGELAARIIRLVVSWILGPILVAFAIAVYFRMGKLWFLLVGGNRTLKRAYQCTSFLASLLFFNIQLLINVLVLAYTRNGTFLNSTEKIILPIMVAFIMFITPMGWIGVSNS</sequence>
<feature type="transmembrane region" description="Helical" evidence="1">
    <location>
        <begin position="112"/>
        <end position="129"/>
    </location>
</feature>
<feature type="transmembrane region" description="Helical" evidence="1">
    <location>
        <begin position="263"/>
        <end position="283"/>
    </location>
</feature>
<protein>
    <recommendedName>
        <fullName evidence="2">DUF7789 domain-containing protein</fullName>
    </recommendedName>
</protein>
<keyword evidence="1" id="KW-1133">Transmembrane helix</keyword>
<reference evidence="3" key="1">
    <citation type="submission" date="2017-05" db="UniProtKB">
        <authorList>
            <consortium name="EnsemblMetazoa"/>
        </authorList>
    </citation>
    <scope>IDENTIFICATION</scope>
</reference>
<dbReference type="PANTHER" id="PTHR39299">
    <property type="entry name" value="TRANSMEMBRANE PROTEIN"/>
    <property type="match status" value="1"/>
</dbReference>
<feature type="transmembrane region" description="Helical" evidence="1">
    <location>
        <begin position="48"/>
        <end position="69"/>
    </location>
</feature>
<dbReference type="Pfam" id="PF25044">
    <property type="entry name" value="DUF7789"/>
    <property type="match status" value="1"/>
</dbReference>
<keyword evidence="1" id="KW-0472">Membrane</keyword>